<evidence type="ECO:0000313" key="1">
    <source>
        <dbReference type="EMBL" id="MCF7568767.1"/>
    </source>
</evidence>
<reference evidence="1" key="1">
    <citation type="submission" date="2022-01" db="EMBL/GenBank/DDBJ databases">
        <title>Draft genome sequence of Sabulilitoribacter arenilitoris KCTC 52401.</title>
        <authorList>
            <person name="Oh J.-S."/>
        </authorList>
    </citation>
    <scope>NUCLEOTIDE SEQUENCE</scope>
    <source>
        <strain evidence="1">HMF6543</strain>
    </source>
</reference>
<dbReference type="EMBL" id="JAKKDU010000011">
    <property type="protein sequence ID" value="MCF7568767.1"/>
    <property type="molecule type" value="Genomic_DNA"/>
</dbReference>
<name>A0AAE3EPQ1_9FLAO</name>
<sequence>MEKTSVPTLADSICDLRTRKIKRAFFTQINTLLDWSAIDQLIKQHYKKEKAQLGIPVIEAFNYLK</sequence>
<gene>
    <name evidence="1" type="ORF">L3X37_10375</name>
</gene>
<dbReference type="RefSeq" id="WP_237240105.1">
    <property type="nucleotide sequence ID" value="NZ_JAKKDU010000011.1"/>
</dbReference>
<evidence type="ECO:0008006" key="3">
    <source>
        <dbReference type="Google" id="ProtNLM"/>
    </source>
</evidence>
<proteinExistence type="predicted"/>
<comment type="caution">
    <text evidence="1">The sequence shown here is derived from an EMBL/GenBank/DDBJ whole genome shotgun (WGS) entry which is preliminary data.</text>
</comment>
<evidence type="ECO:0000313" key="2">
    <source>
        <dbReference type="Proteomes" id="UP001199795"/>
    </source>
</evidence>
<accession>A0AAE3EPQ1</accession>
<dbReference type="Proteomes" id="UP001199795">
    <property type="component" value="Unassembled WGS sequence"/>
</dbReference>
<keyword evidence="2" id="KW-1185">Reference proteome</keyword>
<dbReference type="AlphaFoldDB" id="A0AAE3EPQ1"/>
<protein>
    <recommendedName>
        <fullName evidence="3">IS5/IS1182 family transposase</fullName>
    </recommendedName>
</protein>
<organism evidence="1 2">
    <name type="scientific">Wocania arenilitoris</name>
    <dbReference type="NCBI Taxonomy" id="2044858"/>
    <lineage>
        <taxon>Bacteria</taxon>
        <taxon>Pseudomonadati</taxon>
        <taxon>Bacteroidota</taxon>
        <taxon>Flavobacteriia</taxon>
        <taxon>Flavobacteriales</taxon>
        <taxon>Flavobacteriaceae</taxon>
        <taxon>Wocania</taxon>
    </lineage>
</organism>